<evidence type="ECO:0000259" key="2">
    <source>
        <dbReference type="Pfam" id="PF12937"/>
    </source>
</evidence>
<dbReference type="SUPFAM" id="SSF52047">
    <property type="entry name" value="RNI-like"/>
    <property type="match status" value="1"/>
</dbReference>
<sequence length="1265" mass="131113">MADDRESLSPTEGHTPVTDAMDVDGDERSVGDTRGHTMAAPGNTHGNSGENGAIDEAESSNNDGPESVLLSRDKGKSVVRDWSSPSSRERGFAADMPPEILQLILLRLSNGDLYSCLSVSKRWFTASASVLYEVVDAPLILSPQTPSRLAQPWSALVSLIGNSDQALRQTVQTSSTFPRCPYGKLVRFVNMSLTPPRFTAGGPFPRRPPPPIFPQPRILLDGKSGPALSVERPKKDPTTNTKQEDNAGEEAYVAHTKFLKVVGPSLAVLAAPGCLIEGRMFDSLLPTSAWSSLHSLDLSLARPVHSRGRSRPQPALLSLSALPDLAPNLRVLRLKGCRCIAATVVEVCESLRGTLEHLEIGSEGPGAVRRDPVPQTMQAQAQGQVLNAPTMPIPAAVLPVQPAAPAQPVAVPAGQPQPQQAPAAPIPQRRFAQMGASPLAGEHFTPRDLERIAFALGTTLRHLSLWGDHLLRTAGSLPRERFAGRFLKLVGLDLRAIELEVDDVMVGLVAGMLSSGPPEVVKVPGQTADPDDVPPPHPDARLDSLAIQGRLRSSDSLRVLSPYVYKVRSLRIETRLPSMTPPHRRAHVEGLRCLLASAPSLERLSLLSHDRFLGRDLRRMFDRVRGLKELEVPECTTLQLNVIFQVPGTGQMGVSVGMYRYPRADESFLHHLADTCGDTLRELRIALAGERDMGDRPPDEQEDDDEDGNGPNGGGNDFDGMGPGLGGAVAFGGDADLGGAIDQIVGDTMALLGGGGGGAMGGVGGGAMGNMFGVNAPNGINAPGTASANQEMLVDTDAPSAGGAVSSSFGGTSIEQASVAGASVLTPGIQTGDDFLNGLDSNIGAQIDLELISAGAPPSNADQTVARISADSAINQSEQAPDDPMTGVEGLESESGAKRKRDEEDNDESRKKARGTESGESSSSSAAPVEHSGAASGSFSSTFDATSQTPTTVEASAQLTPFVESIMQILGSPIFGGGPQAQNGGATIASGNSAEGVSSASSAGSSSSTGPGSTGTWLPLGIGPLLTAGSSNGISSSAPAALPSNGPPHSNGSGPSNVATESNDTPSAAPATGLSSSLVNWINTIGQAMFGHAIAGMGAMGGGSSAGGQGAGSANGSNGTGSPGAQGPQQGDFPLVLPLSAANFGTFFNNVTNQGGQVAALAGGQTAQVGGQTGSSNQQPTIGTANPNIFRSFHRSSVGDITVARIRRLPVMFRNLNRLALDVVEDEAVERMAGLYRSRPGEALVSGREVIIHSRRAVERLVDLE</sequence>
<dbReference type="Proteomes" id="UP000070544">
    <property type="component" value="Unassembled WGS sequence"/>
</dbReference>
<dbReference type="OrthoDB" id="2354556at2759"/>
<feature type="compositionally biased region" description="Basic and acidic residues" evidence="1">
    <location>
        <begin position="26"/>
        <end position="35"/>
    </location>
</feature>
<feature type="region of interest" description="Disordered" evidence="1">
    <location>
        <begin position="688"/>
        <end position="725"/>
    </location>
</feature>
<feature type="region of interest" description="Disordered" evidence="1">
    <location>
        <begin position="1102"/>
        <end position="1132"/>
    </location>
</feature>
<dbReference type="EMBL" id="KQ965739">
    <property type="protein sequence ID" value="KXS19296.1"/>
    <property type="molecule type" value="Genomic_DNA"/>
</dbReference>
<accession>A0A139ARD1</accession>
<feature type="region of interest" description="Disordered" evidence="1">
    <location>
        <begin position="1034"/>
        <end position="1071"/>
    </location>
</feature>
<evidence type="ECO:0000313" key="4">
    <source>
        <dbReference type="Proteomes" id="UP000070544"/>
    </source>
</evidence>
<dbReference type="SUPFAM" id="SSF81383">
    <property type="entry name" value="F-box domain"/>
    <property type="match status" value="1"/>
</dbReference>
<evidence type="ECO:0000313" key="3">
    <source>
        <dbReference type="EMBL" id="KXS19296.1"/>
    </source>
</evidence>
<feature type="compositionally biased region" description="Low complexity" evidence="1">
    <location>
        <begin position="989"/>
        <end position="1016"/>
    </location>
</feature>
<organism evidence="3 4">
    <name type="scientific">Gonapodya prolifera (strain JEL478)</name>
    <name type="common">Monoblepharis prolifera</name>
    <dbReference type="NCBI Taxonomy" id="1344416"/>
    <lineage>
        <taxon>Eukaryota</taxon>
        <taxon>Fungi</taxon>
        <taxon>Fungi incertae sedis</taxon>
        <taxon>Chytridiomycota</taxon>
        <taxon>Chytridiomycota incertae sedis</taxon>
        <taxon>Monoblepharidomycetes</taxon>
        <taxon>Monoblepharidales</taxon>
        <taxon>Gonapodyaceae</taxon>
        <taxon>Gonapodya</taxon>
    </lineage>
</organism>
<keyword evidence="4" id="KW-1185">Reference proteome</keyword>
<feature type="domain" description="F-box" evidence="2">
    <location>
        <begin position="94"/>
        <end position="128"/>
    </location>
</feature>
<feature type="compositionally biased region" description="Basic and acidic residues" evidence="1">
    <location>
        <begin position="895"/>
        <end position="917"/>
    </location>
</feature>
<dbReference type="AlphaFoldDB" id="A0A139ARD1"/>
<feature type="region of interest" description="Disordered" evidence="1">
    <location>
        <begin position="981"/>
        <end position="1016"/>
    </location>
</feature>
<feature type="region of interest" description="Disordered" evidence="1">
    <location>
        <begin position="224"/>
        <end position="247"/>
    </location>
</feature>
<dbReference type="CDD" id="cd09917">
    <property type="entry name" value="F-box_SF"/>
    <property type="match status" value="1"/>
</dbReference>
<reference evidence="3 4" key="1">
    <citation type="journal article" date="2015" name="Genome Biol. Evol.">
        <title>Phylogenomic analyses indicate that early fungi evolved digesting cell walls of algal ancestors of land plants.</title>
        <authorList>
            <person name="Chang Y."/>
            <person name="Wang S."/>
            <person name="Sekimoto S."/>
            <person name="Aerts A.L."/>
            <person name="Choi C."/>
            <person name="Clum A."/>
            <person name="LaButti K.M."/>
            <person name="Lindquist E.A."/>
            <person name="Yee Ngan C."/>
            <person name="Ohm R.A."/>
            <person name="Salamov A.A."/>
            <person name="Grigoriev I.V."/>
            <person name="Spatafora J.W."/>
            <person name="Berbee M.L."/>
        </authorList>
    </citation>
    <scope>NUCLEOTIDE SEQUENCE [LARGE SCALE GENOMIC DNA]</scope>
    <source>
        <strain evidence="3 4">JEL478</strain>
    </source>
</reference>
<dbReference type="Pfam" id="PF12937">
    <property type="entry name" value="F-box-like"/>
    <property type="match status" value="1"/>
</dbReference>
<feature type="compositionally biased region" description="Polar residues" evidence="1">
    <location>
        <begin position="1047"/>
        <end position="1066"/>
    </location>
</feature>
<gene>
    <name evidence="3" type="ORF">M427DRAFT_42073</name>
</gene>
<feature type="compositionally biased region" description="Low complexity" evidence="1">
    <location>
        <begin position="918"/>
        <end position="946"/>
    </location>
</feature>
<feature type="region of interest" description="Disordered" evidence="1">
    <location>
        <begin position="1"/>
        <end position="90"/>
    </location>
</feature>
<feature type="compositionally biased region" description="Gly residues" evidence="1">
    <location>
        <begin position="710"/>
        <end position="725"/>
    </location>
</feature>
<feature type="region of interest" description="Disordered" evidence="1">
    <location>
        <begin position="874"/>
        <end position="946"/>
    </location>
</feature>
<dbReference type="InterPro" id="IPR001810">
    <property type="entry name" value="F-box_dom"/>
</dbReference>
<feature type="compositionally biased region" description="Gly residues" evidence="1">
    <location>
        <begin position="1102"/>
        <end position="1124"/>
    </location>
</feature>
<feature type="compositionally biased region" description="Basic and acidic residues" evidence="1">
    <location>
        <begin position="231"/>
        <end position="245"/>
    </location>
</feature>
<protein>
    <recommendedName>
        <fullName evidence="2">F-box domain-containing protein</fullName>
    </recommendedName>
</protein>
<feature type="compositionally biased region" description="Basic and acidic residues" evidence="1">
    <location>
        <begin position="688"/>
        <end position="699"/>
    </location>
</feature>
<dbReference type="InterPro" id="IPR036047">
    <property type="entry name" value="F-box-like_dom_sf"/>
</dbReference>
<name>A0A139ARD1_GONPJ</name>
<proteinExistence type="predicted"/>
<evidence type="ECO:0000256" key="1">
    <source>
        <dbReference type="SAM" id="MobiDB-lite"/>
    </source>
</evidence>